<dbReference type="Gene3D" id="1.10.150.80">
    <property type="entry name" value="HRDC domain"/>
    <property type="match status" value="1"/>
</dbReference>
<feature type="domain" description="NERD" evidence="1">
    <location>
        <begin position="62"/>
        <end position="181"/>
    </location>
</feature>
<gene>
    <name evidence="3" type="primary">rnd_1</name>
    <name evidence="3" type="ORF">CLOSAC_14120</name>
</gene>
<sequence length="350" mass="40647">MGFISKLFNIESSQFKTITKPKAIKEFSTENDNLKILDELLSKLKNDEKKDRVSKEIKAMKRGLQGEKTVDFELKNCISPFIYLHDIRIEYDGLTAQIDYLVITKKYICVIEAKQLLGDVNINSDGEFIRVYKNRNGYENKEGMPSPIEQNKKHINLVKRIINEIFGCNSIPVKSLVIMANPKAIIRKKYASQEIQDQIIRSEKLGNYIENLDKELKKAVFKEETAFKIANYLKEKHIPIKIDYEAKFGISEQDFHEESSFAAKEINEEDESYSNDINVNGELEIINKLKKFRTETAKKEKIRPFMIFKNEQIDELIKAKPKTKEQLLAVRGFGEIKAQKYGEEILNIFN</sequence>
<evidence type="ECO:0000259" key="2">
    <source>
        <dbReference type="PROSITE" id="PS50967"/>
    </source>
</evidence>
<dbReference type="PROSITE" id="PS50967">
    <property type="entry name" value="HRDC"/>
    <property type="match status" value="1"/>
</dbReference>
<dbReference type="GO" id="GO:0000166">
    <property type="term" value="F:nucleotide binding"/>
    <property type="evidence" value="ECO:0007669"/>
    <property type="project" value="InterPro"/>
</dbReference>
<dbReference type="InterPro" id="IPR011528">
    <property type="entry name" value="NERD"/>
</dbReference>
<evidence type="ECO:0000259" key="1">
    <source>
        <dbReference type="PROSITE" id="PS50965"/>
    </source>
</evidence>
<dbReference type="EMBL" id="LZYZ01000002">
    <property type="protein sequence ID" value="OOM14532.1"/>
    <property type="molecule type" value="Genomic_DNA"/>
</dbReference>
<proteinExistence type="predicted"/>
<accession>A0A1S8NDS6</accession>
<dbReference type="InterPro" id="IPR010997">
    <property type="entry name" value="HRDC-like_sf"/>
</dbReference>
<dbReference type="PROSITE" id="PS50965">
    <property type="entry name" value="NERD"/>
    <property type="match status" value="1"/>
</dbReference>
<comment type="caution">
    <text evidence="3">The sequence shown here is derived from an EMBL/GenBank/DDBJ whole genome shotgun (WGS) entry which is preliminary data.</text>
</comment>
<protein>
    <submittedName>
        <fullName evidence="3">Ribonuclease D</fullName>
        <ecNumber evidence="3">3.1.13.5</ecNumber>
    </submittedName>
</protein>
<dbReference type="GO" id="GO:0033890">
    <property type="term" value="F:ribonuclease D activity"/>
    <property type="evidence" value="ECO:0007669"/>
    <property type="project" value="UniProtKB-EC"/>
</dbReference>
<evidence type="ECO:0000313" key="3">
    <source>
        <dbReference type="EMBL" id="OOM14532.1"/>
    </source>
</evidence>
<dbReference type="SUPFAM" id="SSF47819">
    <property type="entry name" value="HRDC-like"/>
    <property type="match status" value="1"/>
</dbReference>
<keyword evidence="3" id="KW-0378">Hydrolase</keyword>
<evidence type="ECO:0000313" key="4">
    <source>
        <dbReference type="Proteomes" id="UP000191154"/>
    </source>
</evidence>
<dbReference type="RefSeq" id="WP_077864786.1">
    <property type="nucleotide sequence ID" value="NZ_LZYZ01000002.1"/>
</dbReference>
<organism evidence="3 4">
    <name type="scientific">Clostridium saccharobutylicum</name>
    <dbReference type="NCBI Taxonomy" id="169679"/>
    <lineage>
        <taxon>Bacteria</taxon>
        <taxon>Bacillati</taxon>
        <taxon>Bacillota</taxon>
        <taxon>Clostridia</taxon>
        <taxon>Eubacteriales</taxon>
        <taxon>Clostridiaceae</taxon>
        <taxon>Clostridium</taxon>
    </lineage>
</organism>
<dbReference type="Pfam" id="PF00570">
    <property type="entry name" value="HRDC"/>
    <property type="match status" value="1"/>
</dbReference>
<dbReference type="InterPro" id="IPR002121">
    <property type="entry name" value="HRDC_dom"/>
</dbReference>
<dbReference type="Pfam" id="PF08378">
    <property type="entry name" value="NERD"/>
    <property type="match status" value="1"/>
</dbReference>
<dbReference type="EC" id="3.1.13.5" evidence="3"/>
<reference evidence="3 4" key="1">
    <citation type="submission" date="2016-05" db="EMBL/GenBank/DDBJ databases">
        <title>Microbial solvent formation.</title>
        <authorList>
            <person name="Poehlein A."/>
            <person name="Montoya Solano J.D."/>
            <person name="Flitsch S."/>
            <person name="Krabben P."/>
            <person name="Duerre P."/>
            <person name="Daniel R."/>
        </authorList>
    </citation>
    <scope>NUCLEOTIDE SEQUENCE [LARGE SCALE GENOMIC DNA]</scope>
    <source>
        <strain evidence="3 4">L1-8</strain>
    </source>
</reference>
<name>A0A1S8NDS6_CLOSA</name>
<feature type="domain" description="HRDC" evidence="2">
    <location>
        <begin position="279"/>
        <end position="350"/>
    </location>
</feature>
<dbReference type="GO" id="GO:0003676">
    <property type="term" value="F:nucleic acid binding"/>
    <property type="evidence" value="ECO:0007669"/>
    <property type="project" value="InterPro"/>
</dbReference>
<dbReference type="InterPro" id="IPR044876">
    <property type="entry name" value="HRDC_dom_sf"/>
</dbReference>
<dbReference type="Proteomes" id="UP000191154">
    <property type="component" value="Unassembled WGS sequence"/>
</dbReference>
<dbReference type="AlphaFoldDB" id="A0A1S8NDS6"/>